<comment type="caution">
    <text evidence="1">The sequence shown here is derived from an EMBL/GenBank/DDBJ whole genome shotgun (WGS) entry which is preliminary data.</text>
</comment>
<reference evidence="1 2" key="1">
    <citation type="submission" date="2017-09" db="EMBL/GenBank/DDBJ databases">
        <title>Large-scale bioinformatics analysis of Bacillus genomes uncovers conserved roles of natural products in bacterial physiology.</title>
        <authorList>
            <consortium name="Agbiome Team Llc"/>
            <person name="Bleich R.M."/>
            <person name="Kirk G.J."/>
            <person name="Santa Maria K.C."/>
            <person name="Allen S.E."/>
            <person name="Farag S."/>
            <person name="Shank E.A."/>
            <person name="Bowers A."/>
        </authorList>
    </citation>
    <scope>NUCLEOTIDE SEQUENCE [LARGE SCALE GENOMIC DNA]</scope>
    <source>
        <strain evidence="1 2">AFS005140</strain>
    </source>
</reference>
<dbReference type="Proteomes" id="UP000219897">
    <property type="component" value="Unassembled WGS sequence"/>
</dbReference>
<accession>A0ABD6S7G1</accession>
<dbReference type="AlphaFoldDB" id="A0ABD6S7G1"/>
<protein>
    <submittedName>
        <fullName evidence="1">Uncharacterized protein</fullName>
    </submittedName>
</protein>
<evidence type="ECO:0000313" key="1">
    <source>
        <dbReference type="EMBL" id="PER55778.1"/>
    </source>
</evidence>
<organism evidence="1 2">
    <name type="scientific">Bacillus thuringiensis</name>
    <dbReference type="NCBI Taxonomy" id="1428"/>
    <lineage>
        <taxon>Bacteria</taxon>
        <taxon>Bacillati</taxon>
        <taxon>Bacillota</taxon>
        <taxon>Bacilli</taxon>
        <taxon>Bacillales</taxon>
        <taxon>Bacillaceae</taxon>
        <taxon>Bacillus</taxon>
        <taxon>Bacillus cereus group</taxon>
    </lineage>
</organism>
<name>A0ABD6S7G1_BACTU</name>
<dbReference type="EMBL" id="NTYF01000023">
    <property type="protein sequence ID" value="PER55778.1"/>
    <property type="molecule type" value="Genomic_DNA"/>
</dbReference>
<evidence type="ECO:0000313" key="2">
    <source>
        <dbReference type="Proteomes" id="UP000219897"/>
    </source>
</evidence>
<sequence length="90" mass="10995">MLGEIFGSKSEEEQMPEVIEVYEVQPKENWKWISVSEHGGIRLSDNESYSYLRDFVNSEKYHIHVMKMLYDARKKEKFYHIWFEEKETEK</sequence>
<gene>
    <name evidence="1" type="ORF">CN495_08475</name>
</gene>
<dbReference type="RefSeq" id="WP_098317115.1">
    <property type="nucleotide sequence ID" value="NZ_NTYF01000023.1"/>
</dbReference>
<proteinExistence type="predicted"/>